<sequence length="103" mass="11629">MACNIDAVVDGCLCLWRPVSDATSLLPFVAKSIHYLDRSNLPFSISLPDYIVLIEIHSELVVWMQNVNRHSKFIESIDNFQMLVNVLANIQNTFRCSSSSLSL</sequence>
<keyword evidence="2" id="KW-1185">Reference proteome</keyword>
<name>A0AAQ3MG09_VIGMU</name>
<accession>A0AAQ3MG09</accession>
<gene>
    <name evidence="1" type="ORF">V8G54_035833</name>
</gene>
<protein>
    <submittedName>
        <fullName evidence="1">Uncharacterized protein</fullName>
    </submittedName>
</protein>
<dbReference type="AlphaFoldDB" id="A0AAQ3MG09"/>
<reference evidence="1 2" key="1">
    <citation type="journal article" date="2023" name="Life. Sci Alliance">
        <title>Evolutionary insights into 3D genome organization and epigenetic landscape of Vigna mungo.</title>
        <authorList>
            <person name="Junaid A."/>
            <person name="Singh B."/>
            <person name="Bhatia S."/>
        </authorList>
    </citation>
    <scope>NUCLEOTIDE SEQUENCE [LARGE SCALE GENOMIC DNA]</scope>
    <source>
        <strain evidence="1">Urdbean</strain>
    </source>
</reference>
<dbReference type="EMBL" id="CP144690">
    <property type="protein sequence ID" value="WVY90319.1"/>
    <property type="molecule type" value="Genomic_DNA"/>
</dbReference>
<organism evidence="1 2">
    <name type="scientific">Vigna mungo</name>
    <name type="common">Black gram</name>
    <name type="synonym">Phaseolus mungo</name>
    <dbReference type="NCBI Taxonomy" id="3915"/>
    <lineage>
        <taxon>Eukaryota</taxon>
        <taxon>Viridiplantae</taxon>
        <taxon>Streptophyta</taxon>
        <taxon>Embryophyta</taxon>
        <taxon>Tracheophyta</taxon>
        <taxon>Spermatophyta</taxon>
        <taxon>Magnoliopsida</taxon>
        <taxon>eudicotyledons</taxon>
        <taxon>Gunneridae</taxon>
        <taxon>Pentapetalae</taxon>
        <taxon>rosids</taxon>
        <taxon>fabids</taxon>
        <taxon>Fabales</taxon>
        <taxon>Fabaceae</taxon>
        <taxon>Papilionoideae</taxon>
        <taxon>50 kb inversion clade</taxon>
        <taxon>NPAAA clade</taxon>
        <taxon>indigoferoid/millettioid clade</taxon>
        <taxon>Phaseoleae</taxon>
        <taxon>Vigna</taxon>
    </lineage>
</organism>
<dbReference type="Proteomes" id="UP001374535">
    <property type="component" value="Chromosome 11"/>
</dbReference>
<evidence type="ECO:0000313" key="2">
    <source>
        <dbReference type="Proteomes" id="UP001374535"/>
    </source>
</evidence>
<proteinExistence type="predicted"/>
<evidence type="ECO:0000313" key="1">
    <source>
        <dbReference type="EMBL" id="WVY90319.1"/>
    </source>
</evidence>